<reference evidence="1" key="1">
    <citation type="submission" date="2023-10" db="EMBL/GenBank/DDBJ databases">
        <authorList>
            <person name="Rodriguez Cubillos JULIANA M."/>
            <person name="De Vega J."/>
        </authorList>
    </citation>
    <scope>NUCLEOTIDE SEQUENCE</scope>
</reference>
<name>A0ACB0M043_TRIPR</name>
<protein>
    <submittedName>
        <fullName evidence="1">Uncharacterized protein</fullName>
    </submittedName>
</protein>
<dbReference type="EMBL" id="CASHSV030000716">
    <property type="protein sequence ID" value="CAJ2674756.1"/>
    <property type="molecule type" value="Genomic_DNA"/>
</dbReference>
<accession>A0ACB0M043</accession>
<proteinExistence type="predicted"/>
<comment type="caution">
    <text evidence="1">The sequence shown here is derived from an EMBL/GenBank/DDBJ whole genome shotgun (WGS) entry which is preliminary data.</text>
</comment>
<evidence type="ECO:0000313" key="2">
    <source>
        <dbReference type="Proteomes" id="UP001177021"/>
    </source>
</evidence>
<evidence type="ECO:0000313" key="1">
    <source>
        <dbReference type="EMBL" id="CAJ2674756.1"/>
    </source>
</evidence>
<organism evidence="1 2">
    <name type="scientific">Trifolium pratense</name>
    <name type="common">Red clover</name>
    <dbReference type="NCBI Taxonomy" id="57577"/>
    <lineage>
        <taxon>Eukaryota</taxon>
        <taxon>Viridiplantae</taxon>
        <taxon>Streptophyta</taxon>
        <taxon>Embryophyta</taxon>
        <taxon>Tracheophyta</taxon>
        <taxon>Spermatophyta</taxon>
        <taxon>Magnoliopsida</taxon>
        <taxon>eudicotyledons</taxon>
        <taxon>Gunneridae</taxon>
        <taxon>Pentapetalae</taxon>
        <taxon>rosids</taxon>
        <taxon>fabids</taxon>
        <taxon>Fabales</taxon>
        <taxon>Fabaceae</taxon>
        <taxon>Papilionoideae</taxon>
        <taxon>50 kb inversion clade</taxon>
        <taxon>NPAAA clade</taxon>
        <taxon>Hologalegina</taxon>
        <taxon>IRL clade</taxon>
        <taxon>Trifolieae</taxon>
        <taxon>Trifolium</taxon>
    </lineage>
</organism>
<sequence length="360" mass="42227">MSKAVVYMLLATATLFLFIVRSQTNIEGKKGDLNRRFGYKILERAPIFDPIVTTIEREVEQRKQQKNNNYFDDNNVAVRRTGLGSTTSVSEVAETYQYLTSGGELNTTLRLYILFPLLDRKPKDGFIGFDELESWIIQRAMERLDYDTQVELDSMDMNGDLAVSFKEYLPHISKNEEKNDMAQGEAEWWMERFNIADYDHDAILNFTELRDFLHPEDSQNHEMLTWMVRDKLKRMDDLEIDGKLNFNEFEEHVYSTYESYMDFETNGGDVPIAKDKFAELDVNNDQFLSPEELLPIVPYLYPGEIAYAKYYTSYLMNEADDDEDERLTLQEMLNHESVFYNTVHEDGDGYEENDDEHDEL</sequence>
<keyword evidence="2" id="KW-1185">Reference proteome</keyword>
<dbReference type="Proteomes" id="UP001177021">
    <property type="component" value="Unassembled WGS sequence"/>
</dbReference>
<gene>
    <name evidence="1" type="ORF">MILVUS5_LOCUS37935</name>
</gene>